<sequence>MFALAVLLTGLMVFAPVRPPAAGVRLTVYLVPSALLLWVIPAGPMELVHAALPPWALLTALYGVRGGLPKGWKFVLLYAGSAVAAFLLVATVWINEAVWLMPVAPLLSPRYRQPKLRVTAELLFAVLLAACIGAEFAILPQGDSWLPYRAVVGTACTISCFYTLALLCLGHYARFDTPGYQTRAERRGAARQARSGIGA</sequence>
<keyword evidence="3" id="KW-1185">Reference proteome</keyword>
<evidence type="ECO:0000313" key="3">
    <source>
        <dbReference type="Proteomes" id="UP000680588"/>
    </source>
</evidence>
<gene>
    <name evidence="2" type="ORF">KG104_12400</name>
</gene>
<evidence type="ECO:0008006" key="4">
    <source>
        <dbReference type="Google" id="ProtNLM"/>
    </source>
</evidence>
<dbReference type="AlphaFoldDB" id="A0A975S439"/>
<reference evidence="2" key="1">
    <citation type="submission" date="2021-06" db="EMBL/GenBank/DDBJ databases">
        <title>Novel species in genus Arthrobacter.</title>
        <authorList>
            <person name="Zhang G."/>
        </authorList>
    </citation>
    <scope>NUCLEOTIDE SEQUENCE</scope>
    <source>
        <strain evidence="2">Zg-ZUI122</strain>
    </source>
</reference>
<dbReference type="KEGG" id="asun:KG104_12400"/>
<evidence type="ECO:0000313" key="2">
    <source>
        <dbReference type="EMBL" id="QWQ35290.1"/>
    </source>
</evidence>
<keyword evidence="1" id="KW-0812">Transmembrane</keyword>
<keyword evidence="1" id="KW-1133">Transmembrane helix</keyword>
<proteinExistence type="predicted"/>
<feature type="transmembrane region" description="Helical" evidence="1">
    <location>
        <begin position="122"/>
        <end position="139"/>
    </location>
</feature>
<keyword evidence="1" id="KW-0472">Membrane</keyword>
<dbReference type="RefSeq" id="WP_207348057.1">
    <property type="nucleotide sequence ID" value="NZ_CP076456.1"/>
</dbReference>
<evidence type="ECO:0000256" key="1">
    <source>
        <dbReference type="SAM" id="Phobius"/>
    </source>
</evidence>
<dbReference type="Proteomes" id="UP000680588">
    <property type="component" value="Chromosome"/>
</dbReference>
<dbReference type="EMBL" id="CP076456">
    <property type="protein sequence ID" value="QWQ35290.1"/>
    <property type="molecule type" value="Genomic_DNA"/>
</dbReference>
<feature type="transmembrane region" description="Helical" evidence="1">
    <location>
        <begin position="76"/>
        <end position="102"/>
    </location>
</feature>
<organism evidence="2 3">
    <name type="scientific">Arthrobacter sunyaminii</name>
    <dbReference type="NCBI Taxonomy" id="2816859"/>
    <lineage>
        <taxon>Bacteria</taxon>
        <taxon>Bacillati</taxon>
        <taxon>Actinomycetota</taxon>
        <taxon>Actinomycetes</taxon>
        <taxon>Micrococcales</taxon>
        <taxon>Micrococcaceae</taxon>
        <taxon>Arthrobacter</taxon>
    </lineage>
</organism>
<accession>A0A975S439</accession>
<protein>
    <recommendedName>
        <fullName evidence="4">Transmembrane protein</fullName>
    </recommendedName>
</protein>
<name>A0A975S439_9MICC</name>
<feature type="transmembrane region" description="Helical" evidence="1">
    <location>
        <begin position="151"/>
        <end position="173"/>
    </location>
</feature>